<dbReference type="Proteomes" id="UP000555448">
    <property type="component" value="Unassembled WGS sequence"/>
</dbReference>
<organism evidence="1 2">
    <name type="scientific">Novosphingobium chloroacetimidivorans</name>
    <dbReference type="NCBI Taxonomy" id="1428314"/>
    <lineage>
        <taxon>Bacteria</taxon>
        <taxon>Pseudomonadati</taxon>
        <taxon>Pseudomonadota</taxon>
        <taxon>Alphaproteobacteria</taxon>
        <taxon>Sphingomonadales</taxon>
        <taxon>Sphingomonadaceae</taxon>
        <taxon>Novosphingobium</taxon>
    </lineage>
</organism>
<dbReference type="RefSeq" id="WP_184248092.1">
    <property type="nucleotide sequence ID" value="NZ_JACHLR010000016.1"/>
</dbReference>
<evidence type="ECO:0000313" key="1">
    <source>
        <dbReference type="EMBL" id="MBB4860051.1"/>
    </source>
</evidence>
<reference evidence="1 2" key="1">
    <citation type="submission" date="2020-08" db="EMBL/GenBank/DDBJ databases">
        <title>Functional genomics of gut bacteria from endangered species of beetles.</title>
        <authorList>
            <person name="Carlos-Shanley C."/>
        </authorList>
    </citation>
    <scope>NUCLEOTIDE SEQUENCE [LARGE SCALE GENOMIC DNA]</scope>
    <source>
        <strain evidence="1 2">S00245</strain>
    </source>
</reference>
<comment type="caution">
    <text evidence="1">The sequence shown here is derived from an EMBL/GenBank/DDBJ whole genome shotgun (WGS) entry which is preliminary data.</text>
</comment>
<keyword evidence="2" id="KW-1185">Reference proteome</keyword>
<gene>
    <name evidence="1" type="ORF">HNO88_003389</name>
</gene>
<sequence length="51" mass="5537">MIAQVPGFAALTRRLEAHAAALAQARVAAQRTSRAGRWRHAALLWPLFAKG</sequence>
<accession>A0A7W7KC42</accession>
<dbReference type="EMBL" id="JACHLR010000016">
    <property type="protein sequence ID" value="MBB4860051.1"/>
    <property type="molecule type" value="Genomic_DNA"/>
</dbReference>
<evidence type="ECO:0000313" key="2">
    <source>
        <dbReference type="Proteomes" id="UP000555448"/>
    </source>
</evidence>
<protein>
    <submittedName>
        <fullName evidence="1">Uncharacterized protein</fullName>
    </submittedName>
</protein>
<dbReference type="AlphaFoldDB" id="A0A7W7KC42"/>
<proteinExistence type="predicted"/>
<name>A0A7W7KC42_9SPHN</name>